<gene>
    <name evidence="1" type="ORF">AMTR_s00016p00227640</name>
</gene>
<dbReference type="EMBL" id="KI393908">
    <property type="protein sequence ID" value="ERN06300.1"/>
    <property type="molecule type" value="Genomic_DNA"/>
</dbReference>
<dbReference type="Gramene" id="ERN06300">
    <property type="protein sequence ID" value="ERN06300"/>
    <property type="gene ID" value="AMTR_s00016p00227640"/>
</dbReference>
<evidence type="ECO:0000313" key="1">
    <source>
        <dbReference type="EMBL" id="ERN06300.1"/>
    </source>
</evidence>
<keyword evidence="2" id="KW-1185">Reference proteome</keyword>
<organism evidence="1 2">
    <name type="scientific">Amborella trichopoda</name>
    <dbReference type="NCBI Taxonomy" id="13333"/>
    <lineage>
        <taxon>Eukaryota</taxon>
        <taxon>Viridiplantae</taxon>
        <taxon>Streptophyta</taxon>
        <taxon>Embryophyta</taxon>
        <taxon>Tracheophyta</taxon>
        <taxon>Spermatophyta</taxon>
        <taxon>Magnoliopsida</taxon>
        <taxon>Amborellales</taxon>
        <taxon>Amborellaceae</taxon>
        <taxon>Amborella</taxon>
    </lineage>
</organism>
<name>W1PGT0_AMBTC</name>
<proteinExistence type="predicted"/>
<evidence type="ECO:0000313" key="2">
    <source>
        <dbReference type="Proteomes" id="UP000017836"/>
    </source>
</evidence>
<reference evidence="2" key="1">
    <citation type="journal article" date="2013" name="Science">
        <title>The Amborella genome and the evolution of flowering plants.</title>
        <authorList>
            <consortium name="Amborella Genome Project"/>
        </authorList>
    </citation>
    <scope>NUCLEOTIDE SEQUENCE [LARGE SCALE GENOMIC DNA]</scope>
</reference>
<sequence length="109" mass="12711">MTFSLTESNLSFRNLLIQWPIDLAKPSDEIFINSFLSTLSVVCILELSLEFLNPFSLSRCYYLCFSNLGDHACLKRRIMEREPLLWSLPSLDEGTEPYAQRQESMQPYH</sequence>
<dbReference type="HOGENOM" id="CLU_2187456_0_0_1"/>
<protein>
    <submittedName>
        <fullName evidence="1">Uncharacterized protein</fullName>
    </submittedName>
</protein>
<dbReference type="Proteomes" id="UP000017836">
    <property type="component" value="Unassembled WGS sequence"/>
</dbReference>
<dbReference type="AlphaFoldDB" id="W1PGT0"/>
<accession>W1PGT0</accession>